<keyword evidence="3" id="KW-1185">Reference proteome</keyword>
<dbReference type="InterPro" id="IPR024775">
    <property type="entry name" value="DinB-like"/>
</dbReference>
<gene>
    <name evidence="2" type="ORF">J2T15_005124</name>
</gene>
<dbReference type="Pfam" id="PF12867">
    <property type="entry name" value="DinB_2"/>
    <property type="match status" value="1"/>
</dbReference>
<dbReference type="Proteomes" id="UP001229346">
    <property type="component" value="Unassembled WGS sequence"/>
</dbReference>
<organism evidence="2 3">
    <name type="scientific">Paenibacillus harenae</name>
    <dbReference type="NCBI Taxonomy" id="306543"/>
    <lineage>
        <taxon>Bacteria</taxon>
        <taxon>Bacillati</taxon>
        <taxon>Bacillota</taxon>
        <taxon>Bacilli</taxon>
        <taxon>Bacillales</taxon>
        <taxon>Paenibacillaceae</taxon>
        <taxon>Paenibacillus</taxon>
    </lineage>
</organism>
<sequence>MFTRPASDEYSSYQNQYVSIVPDGNIVELLERQQQETVDYYASLTEQQALYRYAEGKWSLKEVLGHIADTEAIMSYRLLRIARGDLTALPGFEQDDYIEPASFDTLSNDELLERYTSIRRSTLSLLRTLPVTAPARRGIVNNNEITVNALAYIISGHELHHVKMIRERYTV</sequence>
<dbReference type="SUPFAM" id="SSF109854">
    <property type="entry name" value="DinB/YfiT-like putative metalloenzymes"/>
    <property type="match status" value="1"/>
</dbReference>
<reference evidence="2 3" key="1">
    <citation type="submission" date="2023-07" db="EMBL/GenBank/DDBJ databases">
        <title>Sorghum-associated microbial communities from plants grown in Nebraska, USA.</title>
        <authorList>
            <person name="Schachtman D."/>
        </authorList>
    </citation>
    <scope>NUCLEOTIDE SEQUENCE [LARGE SCALE GENOMIC DNA]</scope>
    <source>
        <strain evidence="2 3">CC482</strain>
    </source>
</reference>
<evidence type="ECO:0000313" key="3">
    <source>
        <dbReference type="Proteomes" id="UP001229346"/>
    </source>
</evidence>
<dbReference type="RefSeq" id="WP_307207491.1">
    <property type="nucleotide sequence ID" value="NZ_JAUSSU010000012.1"/>
</dbReference>
<evidence type="ECO:0000313" key="2">
    <source>
        <dbReference type="EMBL" id="MDQ0115657.1"/>
    </source>
</evidence>
<name>A0ABT9U7P3_PAEHA</name>
<dbReference type="InterPro" id="IPR034660">
    <property type="entry name" value="DinB/YfiT-like"/>
</dbReference>
<dbReference type="Gene3D" id="1.20.120.450">
    <property type="entry name" value="dinb family like domain"/>
    <property type="match status" value="1"/>
</dbReference>
<comment type="caution">
    <text evidence="2">The sequence shown here is derived from an EMBL/GenBank/DDBJ whole genome shotgun (WGS) entry which is preliminary data.</text>
</comment>
<proteinExistence type="predicted"/>
<evidence type="ECO:0000259" key="1">
    <source>
        <dbReference type="Pfam" id="PF12867"/>
    </source>
</evidence>
<feature type="domain" description="DinB-like" evidence="1">
    <location>
        <begin position="30"/>
        <end position="165"/>
    </location>
</feature>
<protein>
    <recommendedName>
        <fullName evidence="1">DinB-like domain-containing protein</fullName>
    </recommendedName>
</protein>
<dbReference type="EMBL" id="JAUSSU010000012">
    <property type="protein sequence ID" value="MDQ0115657.1"/>
    <property type="molecule type" value="Genomic_DNA"/>
</dbReference>
<accession>A0ABT9U7P3</accession>